<feature type="domain" description="SMP-30/Gluconolactonase/LRE-like region" evidence="2">
    <location>
        <begin position="33"/>
        <end position="244"/>
    </location>
</feature>
<dbReference type="Gene3D" id="2.120.10.30">
    <property type="entry name" value="TolB, C-terminal domain"/>
    <property type="match status" value="1"/>
</dbReference>
<dbReference type="InterPro" id="IPR011042">
    <property type="entry name" value="6-blade_b-propeller_TolB-like"/>
</dbReference>
<organism evidence="3">
    <name type="scientific">Halomonas sp. H10-59</name>
    <dbReference type="NCBI Taxonomy" id="2950874"/>
    <lineage>
        <taxon>Bacteria</taxon>
        <taxon>Pseudomonadati</taxon>
        <taxon>Pseudomonadota</taxon>
        <taxon>Gammaproteobacteria</taxon>
        <taxon>Oceanospirillales</taxon>
        <taxon>Halomonadaceae</taxon>
        <taxon>Halomonas</taxon>
    </lineage>
</organism>
<evidence type="ECO:0000313" key="3">
    <source>
        <dbReference type="EMBL" id="XBO73699.1"/>
    </source>
</evidence>
<reference evidence="3" key="1">
    <citation type="submission" date="2022-06" db="EMBL/GenBank/DDBJ databases">
        <title>A novel DMS-producing enzyme.</title>
        <authorList>
            <person name="Zhang Y."/>
        </authorList>
    </citation>
    <scope>NUCLEOTIDE SEQUENCE</scope>
    <source>
        <strain evidence="3">H10-59</strain>
    </source>
</reference>
<dbReference type="SUPFAM" id="SSF63829">
    <property type="entry name" value="Calcium-dependent phosphotriesterase"/>
    <property type="match status" value="1"/>
</dbReference>
<dbReference type="EMBL" id="CP098828">
    <property type="protein sequence ID" value="XBO73699.1"/>
    <property type="molecule type" value="Genomic_DNA"/>
</dbReference>
<dbReference type="PANTHER" id="PTHR47572:SF4">
    <property type="entry name" value="LACTONASE DRP35"/>
    <property type="match status" value="1"/>
</dbReference>
<dbReference type="PANTHER" id="PTHR47572">
    <property type="entry name" value="LIPOPROTEIN-RELATED"/>
    <property type="match status" value="1"/>
</dbReference>
<dbReference type="RefSeq" id="WP_045994497.1">
    <property type="nucleotide sequence ID" value="NZ_CP098828.1"/>
</dbReference>
<dbReference type="GO" id="GO:0016787">
    <property type="term" value="F:hydrolase activity"/>
    <property type="evidence" value="ECO:0007669"/>
    <property type="project" value="UniProtKB-KW"/>
</dbReference>
<dbReference type="InterPro" id="IPR013658">
    <property type="entry name" value="SGL"/>
</dbReference>
<dbReference type="InterPro" id="IPR051262">
    <property type="entry name" value="SMP-30/CGR1_Lactonase"/>
</dbReference>
<evidence type="ECO:0000259" key="2">
    <source>
        <dbReference type="Pfam" id="PF08450"/>
    </source>
</evidence>
<sequence>MIELEALDYSGGDLSRPECVLTHSSGLLMTADWTDSGGVAIFRHADRAPALRILSNQQGFQLRPNGIALEDDGGVIATHLGEDQGGVFRLHVDGALEPLVTEIDGVALPPTNFVHRDGAGRLWITVSTRQQPRAKGYSAAVADGFIALANADGSDARIVADGLGYTNECALHPDGRWLYVNETFARRLSRFSVEEKGRLGERQTVCEFGPGTFPDGVTFDVEGGAWITSIVSNRVIRVSPTGEQSVVLEDSDEAYLKQVEEAFDAGRMGRPHLDGVVSRRLGHVSSLAFGGSDLDRAYLGCLLGDRLASFQAPVRGVAPIHWRAPLTRLRSALAGADA</sequence>
<name>A0AAU7KQ45_9GAMM</name>
<accession>A0AAU7KQ45</accession>
<proteinExistence type="predicted"/>
<keyword evidence="1" id="KW-0378">Hydrolase</keyword>
<evidence type="ECO:0000256" key="1">
    <source>
        <dbReference type="ARBA" id="ARBA00022801"/>
    </source>
</evidence>
<dbReference type="AlphaFoldDB" id="A0AAU7KQ45"/>
<dbReference type="Pfam" id="PF08450">
    <property type="entry name" value="SGL"/>
    <property type="match status" value="1"/>
</dbReference>
<gene>
    <name evidence="3" type="ORF">NFG57_12750</name>
</gene>
<protein>
    <submittedName>
        <fullName evidence="3">SMP-30/gluconolactonase/LRE family protein</fullName>
    </submittedName>
</protein>